<protein>
    <recommendedName>
        <fullName evidence="1">Transposase DDE domain-containing protein</fullName>
    </recommendedName>
</protein>
<evidence type="ECO:0000259" key="1">
    <source>
        <dbReference type="Pfam" id="PF13751"/>
    </source>
</evidence>
<dbReference type="AlphaFoldDB" id="A0A6L5GQ81"/>
<dbReference type="Proteomes" id="UP000473648">
    <property type="component" value="Unassembled WGS sequence"/>
</dbReference>
<gene>
    <name evidence="2" type="ORF">FRC53_02470</name>
</gene>
<dbReference type="EMBL" id="VOGB01000004">
    <property type="protein sequence ID" value="MQM72298.1"/>
    <property type="molecule type" value="Genomic_DNA"/>
</dbReference>
<evidence type="ECO:0000313" key="3">
    <source>
        <dbReference type="Proteomes" id="UP000473648"/>
    </source>
</evidence>
<accession>A0A6L5GQ81</accession>
<feature type="domain" description="Transposase DDE" evidence="1">
    <location>
        <begin position="8"/>
        <end position="45"/>
    </location>
</feature>
<dbReference type="InterPro" id="IPR025668">
    <property type="entry name" value="Tnp_DDE_dom"/>
</dbReference>
<keyword evidence="3" id="KW-1185">Reference proteome</keyword>
<proteinExistence type="predicted"/>
<evidence type="ECO:0000313" key="2">
    <source>
        <dbReference type="EMBL" id="MQM72298.1"/>
    </source>
</evidence>
<name>A0A6L5GQ81_9FIRM</name>
<organism evidence="2 3">
    <name type="scientific">Candidatus Pseudoramibacter fermentans</name>
    <dbReference type="NCBI Taxonomy" id="2594427"/>
    <lineage>
        <taxon>Bacteria</taxon>
        <taxon>Bacillati</taxon>
        <taxon>Bacillota</taxon>
        <taxon>Clostridia</taxon>
        <taxon>Eubacteriales</taxon>
        <taxon>Eubacteriaceae</taxon>
        <taxon>Pseudoramibacter</taxon>
    </lineage>
</organism>
<dbReference type="Pfam" id="PF13751">
    <property type="entry name" value="DDE_Tnp_1_6"/>
    <property type="match status" value="1"/>
</dbReference>
<comment type="caution">
    <text evidence="2">The sequence shown here is derived from an EMBL/GenBank/DDBJ whole genome shotgun (WGS) entry which is preliminary data.</text>
</comment>
<sequence length="47" mass="5523">MEICEDIRHTNGMKAIYNRRKETIERIFGTAKEAHGFRYTQMYGNAA</sequence>
<reference evidence="2" key="1">
    <citation type="journal article" date="2020" name="Appl. Environ. Microbiol.">
        <title>Medium-Chain Fatty Acid Synthesis by 'Candidatus Weimeria bifida' gen. nov., sp. nov., and 'Candidatus Pseudoramibacter fermentans' sp. nov.</title>
        <authorList>
            <person name="Scarborough M.J."/>
            <person name="Myers K.S."/>
            <person name="Donohue T.J."/>
            <person name="Noguera D.R."/>
        </authorList>
    </citation>
    <scope>NUCLEOTIDE SEQUENCE</scope>
    <source>
        <strain evidence="2">EUB1.1</strain>
    </source>
</reference>